<keyword evidence="1 4" id="KW-0349">Heme</keyword>
<dbReference type="InterPro" id="IPR036909">
    <property type="entry name" value="Cyt_c-like_dom_sf"/>
</dbReference>
<feature type="signal peptide" evidence="5">
    <location>
        <begin position="1"/>
        <end position="26"/>
    </location>
</feature>
<dbReference type="Pfam" id="PF00034">
    <property type="entry name" value="Cytochrom_C"/>
    <property type="match status" value="1"/>
</dbReference>
<protein>
    <recommendedName>
        <fullName evidence="6">Cytochrome c domain-containing protein</fullName>
    </recommendedName>
</protein>
<feature type="domain" description="Cytochrome c" evidence="6">
    <location>
        <begin position="46"/>
        <end position="132"/>
    </location>
</feature>
<organism evidence="7 8">
    <name type="scientific">Thalassospira tepidiphila MCCC 1A03514</name>
    <dbReference type="NCBI Taxonomy" id="1177930"/>
    <lineage>
        <taxon>Bacteria</taxon>
        <taxon>Pseudomonadati</taxon>
        <taxon>Pseudomonadota</taxon>
        <taxon>Alphaproteobacteria</taxon>
        <taxon>Rhodospirillales</taxon>
        <taxon>Thalassospiraceae</taxon>
        <taxon>Thalassospira</taxon>
    </lineage>
</organism>
<dbReference type="RefSeq" id="WP_245227892.1">
    <property type="nucleotide sequence ID" value="NZ_JPVZ01000006.1"/>
</dbReference>
<dbReference type="PROSITE" id="PS51007">
    <property type="entry name" value="CYTC"/>
    <property type="match status" value="1"/>
</dbReference>
<dbReference type="InterPro" id="IPR009056">
    <property type="entry name" value="Cyt_c-like_dom"/>
</dbReference>
<evidence type="ECO:0000256" key="1">
    <source>
        <dbReference type="ARBA" id="ARBA00022617"/>
    </source>
</evidence>
<dbReference type="Gene3D" id="1.10.760.10">
    <property type="entry name" value="Cytochrome c-like domain"/>
    <property type="match status" value="1"/>
</dbReference>
<evidence type="ECO:0000256" key="5">
    <source>
        <dbReference type="SAM" id="SignalP"/>
    </source>
</evidence>
<comment type="caution">
    <text evidence="7">The sequence shown here is derived from an EMBL/GenBank/DDBJ whole genome shotgun (WGS) entry which is preliminary data.</text>
</comment>
<accession>A0A853KX19</accession>
<keyword evidence="3 4" id="KW-0408">Iron</keyword>
<name>A0A853KX19_9PROT</name>
<evidence type="ECO:0000259" key="6">
    <source>
        <dbReference type="PROSITE" id="PS51007"/>
    </source>
</evidence>
<evidence type="ECO:0000256" key="4">
    <source>
        <dbReference type="PROSITE-ProRule" id="PRU00433"/>
    </source>
</evidence>
<sequence>MNSARLSKFIHSMGVAVMLVTIGGSAALTSATAADNSASMASLPETDAQRGKALFAERGCVICHSVNNVGSDVATSLDASNMDQSRNPFEFFARMWRGAPQMLALQNADLGYQIDFSGQDIADIFAFVQNREIQEGFTEDDLPDHIKEIIDNGPSIPTKR</sequence>
<evidence type="ECO:0000256" key="3">
    <source>
        <dbReference type="ARBA" id="ARBA00023004"/>
    </source>
</evidence>
<keyword evidence="2 4" id="KW-0479">Metal-binding</keyword>
<dbReference type="EMBL" id="JPVZ01000006">
    <property type="protein sequence ID" value="OAZ09073.1"/>
    <property type="molecule type" value="Genomic_DNA"/>
</dbReference>
<feature type="chain" id="PRO_5032660381" description="Cytochrome c domain-containing protein" evidence="5">
    <location>
        <begin position="27"/>
        <end position="160"/>
    </location>
</feature>
<keyword evidence="5" id="KW-0732">Signal</keyword>
<evidence type="ECO:0000313" key="8">
    <source>
        <dbReference type="Proteomes" id="UP000094009"/>
    </source>
</evidence>
<evidence type="ECO:0000313" key="7">
    <source>
        <dbReference type="EMBL" id="OAZ09073.1"/>
    </source>
</evidence>
<dbReference type="Proteomes" id="UP000094009">
    <property type="component" value="Unassembled WGS sequence"/>
</dbReference>
<proteinExistence type="predicted"/>
<dbReference type="GO" id="GO:0009055">
    <property type="term" value="F:electron transfer activity"/>
    <property type="evidence" value="ECO:0007669"/>
    <property type="project" value="InterPro"/>
</dbReference>
<dbReference type="GO" id="GO:0046872">
    <property type="term" value="F:metal ion binding"/>
    <property type="evidence" value="ECO:0007669"/>
    <property type="project" value="UniProtKB-KW"/>
</dbReference>
<dbReference type="AlphaFoldDB" id="A0A853KX19"/>
<dbReference type="SUPFAM" id="SSF46626">
    <property type="entry name" value="Cytochrome c"/>
    <property type="match status" value="1"/>
</dbReference>
<dbReference type="GO" id="GO:0020037">
    <property type="term" value="F:heme binding"/>
    <property type="evidence" value="ECO:0007669"/>
    <property type="project" value="InterPro"/>
</dbReference>
<gene>
    <name evidence="7" type="ORF">TH4_14505</name>
</gene>
<reference evidence="7 8" key="1">
    <citation type="submission" date="2014-07" db="EMBL/GenBank/DDBJ databases">
        <title>Draft genome sequence of Thalassospira tepidiphila 1-1B.</title>
        <authorList>
            <person name="Lai Q."/>
            <person name="Shao Z."/>
        </authorList>
    </citation>
    <scope>NUCLEOTIDE SEQUENCE [LARGE SCALE GENOMIC DNA]</scope>
    <source>
        <strain evidence="7 8">MCCC 1A03514</strain>
    </source>
</reference>
<evidence type="ECO:0000256" key="2">
    <source>
        <dbReference type="ARBA" id="ARBA00022723"/>
    </source>
</evidence>